<feature type="region of interest" description="Disordered" evidence="1">
    <location>
        <begin position="237"/>
        <end position="257"/>
    </location>
</feature>
<reference evidence="2" key="1">
    <citation type="submission" date="2021-01" db="EMBL/GenBank/DDBJ databases">
        <authorList>
            <person name="Kaushik A."/>
        </authorList>
    </citation>
    <scope>NUCLEOTIDE SEQUENCE</scope>
    <source>
        <strain evidence="2">AG4-R118</strain>
    </source>
</reference>
<dbReference type="AlphaFoldDB" id="A0A8H3BIW8"/>
<feature type="region of interest" description="Disordered" evidence="1">
    <location>
        <begin position="156"/>
        <end position="180"/>
    </location>
</feature>
<protein>
    <submittedName>
        <fullName evidence="2">Uncharacterized protein</fullName>
    </submittedName>
</protein>
<organism evidence="2 3">
    <name type="scientific">Rhizoctonia solani</name>
    <dbReference type="NCBI Taxonomy" id="456999"/>
    <lineage>
        <taxon>Eukaryota</taxon>
        <taxon>Fungi</taxon>
        <taxon>Dikarya</taxon>
        <taxon>Basidiomycota</taxon>
        <taxon>Agaricomycotina</taxon>
        <taxon>Agaricomycetes</taxon>
        <taxon>Cantharellales</taxon>
        <taxon>Ceratobasidiaceae</taxon>
        <taxon>Rhizoctonia</taxon>
    </lineage>
</organism>
<evidence type="ECO:0000256" key="1">
    <source>
        <dbReference type="SAM" id="MobiDB-lite"/>
    </source>
</evidence>
<proteinExistence type="predicted"/>
<gene>
    <name evidence="2" type="ORF">RDB_LOCUS83908</name>
</gene>
<evidence type="ECO:0000313" key="2">
    <source>
        <dbReference type="EMBL" id="CAE6458704.1"/>
    </source>
</evidence>
<dbReference type="Proteomes" id="UP000663888">
    <property type="component" value="Unassembled WGS sequence"/>
</dbReference>
<comment type="caution">
    <text evidence="2">The sequence shown here is derived from an EMBL/GenBank/DDBJ whole genome shotgun (WGS) entry which is preliminary data.</text>
</comment>
<name>A0A8H3BIW8_9AGAM</name>
<feature type="compositionally biased region" description="Polar residues" evidence="1">
    <location>
        <begin position="170"/>
        <end position="180"/>
    </location>
</feature>
<evidence type="ECO:0000313" key="3">
    <source>
        <dbReference type="Proteomes" id="UP000663888"/>
    </source>
</evidence>
<accession>A0A8H3BIW8</accession>
<sequence length="257" mass="28708">MSLAPGTYLIHVPDSKQALCYYHLPFFSDKIGTWYINNVDILMWYVKPYPGSPMYAIQNVYYKKYIAVGVDGSEAYGAEENNAAVLELEGPTSSCLIKLAGTNRRLEHPNIKSTPQGHTLVNFTDKVALQDSYWSFEKIGYVPSLRSLGYPYTTSRDDNGGNLKPIPKNPTFTSPASQPNNLLPPNSGSMYTDDAHFYTDMLFNMPRTPFTRTQRIAALDWARKLGATNVPTMESFDECERRLETASGSSDAGKEAE</sequence>
<dbReference type="EMBL" id="CAJMWX010001050">
    <property type="protein sequence ID" value="CAE6458704.1"/>
    <property type="molecule type" value="Genomic_DNA"/>
</dbReference>